<comment type="caution">
    <text evidence="2">The sequence shown here is derived from an EMBL/GenBank/DDBJ whole genome shotgun (WGS) entry which is preliminary data.</text>
</comment>
<feature type="transmembrane region" description="Helical" evidence="1">
    <location>
        <begin position="77"/>
        <end position="96"/>
    </location>
</feature>
<keyword evidence="1" id="KW-0812">Transmembrane</keyword>
<keyword evidence="1" id="KW-1133">Transmembrane helix</keyword>
<dbReference type="Proteomes" id="UP001143304">
    <property type="component" value="Unassembled WGS sequence"/>
</dbReference>
<reference evidence="2" key="1">
    <citation type="submission" date="2019-02" db="EMBL/GenBank/DDBJ databases">
        <authorList>
            <person name="Li S.-H."/>
        </authorList>
    </citation>
    <scope>NUCLEOTIDE SEQUENCE</scope>
    <source>
        <strain evidence="2">IMCC11814</strain>
    </source>
</reference>
<feature type="transmembrane region" description="Helical" evidence="1">
    <location>
        <begin position="42"/>
        <end position="65"/>
    </location>
</feature>
<dbReference type="InterPro" id="IPR010865">
    <property type="entry name" value="DUF1499"/>
</dbReference>
<dbReference type="EMBL" id="SHNO01000001">
    <property type="protein sequence ID" value="MCX2975823.1"/>
    <property type="molecule type" value="Genomic_DNA"/>
</dbReference>
<keyword evidence="1" id="KW-0472">Membrane</keyword>
<organism evidence="2 3">
    <name type="scientific">Candidatus Marimicrobium litorale</name>
    <dbReference type="NCBI Taxonomy" id="2518991"/>
    <lineage>
        <taxon>Bacteria</taxon>
        <taxon>Pseudomonadati</taxon>
        <taxon>Pseudomonadota</taxon>
        <taxon>Gammaproteobacteria</taxon>
        <taxon>Cellvibrionales</taxon>
        <taxon>Halieaceae</taxon>
        <taxon>Marimicrobium</taxon>
    </lineage>
</organism>
<evidence type="ECO:0000313" key="2">
    <source>
        <dbReference type="EMBL" id="MCX2975823.1"/>
    </source>
</evidence>
<name>A0ABT3T0P4_9GAMM</name>
<dbReference type="Pfam" id="PF07386">
    <property type="entry name" value="DUF1499"/>
    <property type="match status" value="1"/>
</dbReference>
<proteinExistence type="predicted"/>
<sequence>MESSSSKAPRLVNWTGYLSLAMLLILPVSVLAARTGAWQPALLIYAIAILGSTLLLVVAIVLLVMPRMAAWRTNITLNMLFSFPGTLLFITMLNAGDYPTIHDITTDTDEPPLFVMAEQARGPDSNTLAIKPDSILQQRDAYPELSGLESSLAPSAAFDRALVVVRELEWEIYHEDRGAGIIEAVDTTSFMAFKDDVVIRIRPLPGGSLLDLRSVSRVGKGDIGANAKRINAFIAAFPGS</sequence>
<protein>
    <submittedName>
        <fullName evidence="2">DUF1499 domain-containing protein</fullName>
    </submittedName>
</protein>
<gene>
    <name evidence="2" type="ORF">EYC82_00455</name>
</gene>
<keyword evidence="3" id="KW-1185">Reference proteome</keyword>
<evidence type="ECO:0000256" key="1">
    <source>
        <dbReference type="SAM" id="Phobius"/>
    </source>
</evidence>
<accession>A0ABT3T0P4</accession>
<evidence type="ECO:0000313" key="3">
    <source>
        <dbReference type="Proteomes" id="UP001143304"/>
    </source>
</evidence>
<dbReference type="RefSeq" id="WP_279247584.1">
    <property type="nucleotide sequence ID" value="NZ_SHNO01000001.1"/>
</dbReference>